<reference evidence="2" key="1">
    <citation type="submission" date="2019-10" db="EMBL/GenBank/DDBJ databases">
        <title>Draft genome sequence of Panacibacter sp. KCS-6.</title>
        <authorList>
            <person name="Yim K.J."/>
        </authorList>
    </citation>
    <scope>NUCLEOTIDE SEQUENCE</scope>
    <source>
        <strain evidence="2">KCS-6</strain>
    </source>
</reference>
<protein>
    <submittedName>
        <fullName evidence="2">Uncharacterized protein</fullName>
    </submittedName>
</protein>
<dbReference type="AlphaFoldDB" id="A0A8J8FJ26"/>
<keyword evidence="1" id="KW-1133">Transmembrane helix</keyword>
<keyword evidence="1" id="KW-0472">Membrane</keyword>
<keyword evidence="3" id="KW-1185">Reference proteome</keyword>
<evidence type="ECO:0000256" key="1">
    <source>
        <dbReference type="SAM" id="Phobius"/>
    </source>
</evidence>
<sequence>MTYLQAIYGSQYKEIAANGKDGNKGRLNGNILLSAIIFLILLDFLLFCIVTLPGFNRLLSENLTDVFGFLSGKTVGKLLAIPLFALIYFAVSNTVGSQKNFETTVAAFNQLPATEQDTANKKVLVPFFSLIIGLFILSMFGIS</sequence>
<feature type="transmembrane region" description="Helical" evidence="1">
    <location>
        <begin position="31"/>
        <end position="55"/>
    </location>
</feature>
<organism evidence="2 3">
    <name type="scientific">Limnovirga soli</name>
    <dbReference type="NCBI Taxonomy" id="2656915"/>
    <lineage>
        <taxon>Bacteria</taxon>
        <taxon>Pseudomonadati</taxon>
        <taxon>Bacteroidota</taxon>
        <taxon>Chitinophagia</taxon>
        <taxon>Chitinophagales</taxon>
        <taxon>Chitinophagaceae</taxon>
        <taxon>Limnovirga</taxon>
    </lineage>
</organism>
<dbReference type="RefSeq" id="WP_171608699.1">
    <property type="nucleotide sequence ID" value="NZ_WHPF01000010.1"/>
</dbReference>
<feature type="transmembrane region" description="Helical" evidence="1">
    <location>
        <begin position="75"/>
        <end position="91"/>
    </location>
</feature>
<dbReference type="EMBL" id="WHPF01000010">
    <property type="protein sequence ID" value="NNV56761.1"/>
    <property type="molecule type" value="Genomic_DNA"/>
</dbReference>
<evidence type="ECO:0000313" key="2">
    <source>
        <dbReference type="EMBL" id="NNV56761.1"/>
    </source>
</evidence>
<gene>
    <name evidence="2" type="ORF">GD597_14915</name>
</gene>
<name>A0A8J8FJ26_9BACT</name>
<comment type="caution">
    <text evidence="2">The sequence shown here is derived from an EMBL/GenBank/DDBJ whole genome shotgun (WGS) entry which is preliminary data.</text>
</comment>
<evidence type="ECO:0000313" key="3">
    <source>
        <dbReference type="Proteomes" id="UP000598971"/>
    </source>
</evidence>
<feature type="transmembrane region" description="Helical" evidence="1">
    <location>
        <begin position="123"/>
        <end position="142"/>
    </location>
</feature>
<proteinExistence type="predicted"/>
<keyword evidence="1" id="KW-0812">Transmembrane</keyword>
<accession>A0A8J8FJ26</accession>
<dbReference type="Proteomes" id="UP000598971">
    <property type="component" value="Unassembled WGS sequence"/>
</dbReference>